<keyword evidence="1" id="KW-0812">Transmembrane</keyword>
<keyword evidence="1" id="KW-0472">Membrane</keyword>
<sequence length="104" mass="11107">MTVASTAVTTSRGVASDWLARERTLLIGLIANLMVRPIKEEHPMTEEGLARERSLQLEAPHVVANADQAARGSFDIVGVAAWALVGIPFLIGVWIALSKAAALF</sequence>
<accession>A0A3S0WXE8</accession>
<evidence type="ECO:0000313" key="3">
    <source>
        <dbReference type="Proteomes" id="UP000274358"/>
    </source>
</evidence>
<gene>
    <name evidence="2" type="ORF">EKH80_04710</name>
</gene>
<feature type="transmembrane region" description="Helical" evidence="1">
    <location>
        <begin position="76"/>
        <end position="97"/>
    </location>
</feature>
<keyword evidence="1" id="KW-1133">Transmembrane helix</keyword>
<dbReference type="AlphaFoldDB" id="A0A3S0WXE8"/>
<name>A0A3S0WXE8_9GAMM</name>
<reference evidence="2 3" key="1">
    <citation type="submission" date="2018-12" db="EMBL/GenBank/DDBJ databases">
        <title>Dyella dinghuensis sp. nov. DHOA06 and Dyella choica sp. nov. 4M-K27, isolated from forest soil.</title>
        <authorList>
            <person name="Qiu L.-H."/>
            <person name="Gao Z.-H."/>
        </authorList>
    </citation>
    <scope>NUCLEOTIDE SEQUENCE [LARGE SCALE GENOMIC DNA]</scope>
    <source>
        <strain evidence="2 3">4M-K27</strain>
    </source>
</reference>
<evidence type="ECO:0000256" key="1">
    <source>
        <dbReference type="SAM" id="Phobius"/>
    </source>
</evidence>
<dbReference type="EMBL" id="RYYV01000003">
    <property type="protein sequence ID" value="RUL78153.1"/>
    <property type="molecule type" value="Genomic_DNA"/>
</dbReference>
<proteinExistence type="predicted"/>
<dbReference type="RefSeq" id="WP_126683589.1">
    <property type="nucleotide sequence ID" value="NZ_RYYV01000003.1"/>
</dbReference>
<evidence type="ECO:0000313" key="2">
    <source>
        <dbReference type="EMBL" id="RUL78153.1"/>
    </source>
</evidence>
<protein>
    <submittedName>
        <fullName evidence="2">Uncharacterized protein</fullName>
    </submittedName>
</protein>
<dbReference type="Proteomes" id="UP000274358">
    <property type="component" value="Unassembled WGS sequence"/>
</dbReference>
<dbReference type="OrthoDB" id="9793415at2"/>
<comment type="caution">
    <text evidence="2">The sequence shown here is derived from an EMBL/GenBank/DDBJ whole genome shotgun (WGS) entry which is preliminary data.</text>
</comment>
<keyword evidence="3" id="KW-1185">Reference proteome</keyword>
<organism evidence="2 3">
    <name type="scientific">Dyella choica</name>
    <dbReference type="NCBI Taxonomy" id="1927959"/>
    <lineage>
        <taxon>Bacteria</taxon>
        <taxon>Pseudomonadati</taxon>
        <taxon>Pseudomonadota</taxon>
        <taxon>Gammaproteobacteria</taxon>
        <taxon>Lysobacterales</taxon>
        <taxon>Rhodanobacteraceae</taxon>
        <taxon>Dyella</taxon>
    </lineage>
</organism>